<organism evidence="1 2">
    <name type="scientific">Streptomyces albipurpureus</name>
    <dbReference type="NCBI Taxonomy" id="2897419"/>
    <lineage>
        <taxon>Bacteria</taxon>
        <taxon>Bacillati</taxon>
        <taxon>Actinomycetota</taxon>
        <taxon>Actinomycetes</taxon>
        <taxon>Kitasatosporales</taxon>
        <taxon>Streptomycetaceae</taxon>
        <taxon>Streptomyces</taxon>
    </lineage>
</organism>
<accession>A0ABT0ULC4</accession>
<gene>
    <name evidence="1" type="ORF">NBG84_11060</name>
</gene>
<proteinExistence type="predicted"/>
<name>A0ABT0ULC4_9ACTN</name>
<protein>
    <submittedName>
        <fullName evidence="1">Uncharacterized protein</fullName>
    </submittedName>
</protein>
<keyword evidence="2" id="KW-1185">Reference proteome</keyword>
<dbReference type="Proteomes" id="UP001431429">
    <property type="component" value="Unassembled WGS sequence"/>
</dbReference>
<comment type="caution">
    <text evidence="1">The sequence shown here is derived from an EMBL/GenBank/DDBJ whole genome shotgun (WGS) entry which is preliminary data.</text>
</comment>
<sequence length="201" mass="22043">MSDFTFLTSTLLQVVESGDPWASSELVIRDEAHRYHDPPLVFDGKPFGFQAKWSLVRAKAALTRLLGLERRIHDLRNNKAKWKTVEFTLRLFRTSESETGLPTITAPPIPVHLAPLLAGESQEDLERATEALSLVWRCVALDALTVLNAVLAGRRYEFAAQAQPNESSPCGVIRFAAPRIPRAPGLPAYSPVSSTLGALAA</sequence>
<dbReference type="EMBL" id="JAMQAW010000008">
    <property type="protein sequence ID" value="MCM2388824.1"/>
    <property type="molecule type" value="Genomic_DNA"/>
</dbReference>
<dbReference type="RefSeq" id="WP_250919149.1">
    <property type="nucleotide sequence ID" value="NZ_JAMQAW010000008.1"/>
</dbReference>
<evidence type="ECO:0000313" key="2">
    <source>
        <dbReference type="Proteomes" id="UP001431429"/>
    </source>
</evidence>
<evidence type="ECO:0000313" key="1">
    <source>
        <dbReference type="EMBL" id="MCM2388824.1"/>
    </source>
</evidence>
<reference evidence="1" key="1">
    <citation type="submission" date="2022-06" db="EMBL/GenBank/DDBJ databases">
        <title>Genome public.</title>
        <authorList>
            <person name="Sun Q."/>
        </authorList>
    </citation>
    <scope>NUCLEOTIDE SEQUENCE</scope>
    <source>
        <strain evidence="1">CWNU-1</strain>
    </source>
</reference>